<dbReference type="Pfam" id="PF09339">
    <property type="entry name" value="HTH_IclR"/>
    <property type="match status" value="1"/>
</dbReference>
<dbReference type="GeneID" id="300253788"/>
<dbReference type="PANTHER" id="PTHR30136">
    <property type="entry name" value="HELIX-TURN-HELIX TRANSCRIPTIONAL REGULATOR, ICLR FAMILY"/>
    <property type="match status" value="1"/>
</dbReference>
<evidence type="ECO:0000259" key="4">
    <source>
        <dbReference type="PROSITE" id="PS51078"/>
    </source>
</evidence>
<name>A0A384KB64_HALVD</name>
<feature type="domain" description="IclR-ED" evidence="4">
    <location>
        <begin position="73"/>
        <end position="260"/>
    </location>
</feature>
<gene>
    <name evidence="5" type="ORF">C498_02070</name>
</gene>
<dbReference type="SUPFAM" id="SSF55781">
    <property type="entry name" value="GAF domain-like"/>
    <property type="match status" value="1"/>
</dbReference>
<proteinExistence type="predicted"/>
<dbReference type="Proteomes" id="UP000011532">
    <property type="component" value="Unassembled WGS sequence"/>
</dbReference>
<dbReference type="PROSITE" id="PS51078">
    <property type="entry name" value="ICLR_ED"/>
    <property type="match status" value="1"/>
</dbReference>
<dbReference type="InterPro" id="IPR029016">
    <property type="entry name" value="GAF-like_dom_sf"/>
</dbReference>
<dbReference type="PANTHER" id="PTHR30136:SF35">
    <property type="entry name" value="HTH-TYPE TRANSCRIPTIONAL REGULATOR RV1719"/>
    <property type="match status" value="1"/>
</dbReference>
<evidence type="ECO:0000256" key="3">
    <source>
        <dbReference type="ARBA" id="ARBA00023163"/>
    </source>
</evidence>
<dbReference type="InterPro" id="IPR005471">
    <property type="entry name" value="Tscrpt_reg_IclR_N"/>
</dbReference>
<dbReference type="EMBL" id="AOHU01000021">
    <property type="protein sequence ID" value="ELY36894.1"/>
    <property type="molecule type" value="Genomic_DNA"/>
</dbReference>
<dbReference type="Gene3D" id="1.10.10.10">
    <property type="entry name" value="Winged helix-like DNA-binding domain superfamily/Winged helix DNA-binding domain"/>
    <property type="match status" value="1"/>
</dbReference>
<dbReference type="SMART" id="SM00346">
    <property type="entry name" value="HTH_ICLR"/>
    <property type="match status" value="1"/>
</dbReference>
<organism evidence="5 6">
    <name type="scientific">Haloferax volcanii (strain ATCC 29605 / DSM 3757 / JCM 8879 / NBRC 14742 / NCIMB 2012 / VKM B-1768 / DS2)</name>
    <name type="common">Halobacterium volcanii</name>
    <dbReference type="NCBI Taxonomy" id="309800"/>
    <lineage>
        <taxon>Archaea</taxon>
        <taxon>Methanobacteriati</taxon>
        <taxon>Methanobacteriota</taxon>
        <taxon>Stenosarchaea group</taxon>
        <taxon>Halobacteria</taxon>
        <taxon>Halobacteriales</taxon>
        <taxon>Haloferacaceae</taxon>
        <taxon>Haloferax</taxon>
    </lineage>
</organism>
<reference evidence="6" key="1">
    <citation type="submission" date="2012-11" db="EMBL/GenBank/DDBJ databases">
        <authorList>
            <person name="Becker E.A."/>
            <person name="Seitzer P."/>
            <person name="Tritt A."/>
            <person name="Larsen D."/>
            <person name="Yao A."/>
            <person name="Wu D."/>
            <person name="Darling A."/>
            <person name="Eisen J.A."/>
            <person name="Facciotti M.T."/>
        </authorList>
    </citation>
    <scope>NUCLEOTIDE SEQUENCE [LARGE SCALE GENOMIC DNA]</scope>
    <source>
        <strain evidence="6">ATCC 29605 / DSM 3757 / JCM 8879 / NBRC 14742 / NCIMB 2012 / VKM B-1768 / DS2</strain>
    </source>
</reference>
<dbReference type="Gene3D" id="3.30.450.40">
    <property type="match status" value="1"/>
</dbReference>
<dbReference type="OrthoDB" id="14763at2157"/>
<evidence type="ECO:0000313" key="6">
    <source>
        <dbReference type="Proteomes" id="UP000011532"/>
    </source>
</evidence>
<dbReference type="RefSeq" id="WP_004041223.1">
    <property type="nucleotide sequence ID" value="NC_013964.1"/>
</dbReference>
<accession>A0A384KB64</accession>
<dbReference type="GO" id="GO:0003677">
    <property type="term" value="F:DNA binding"/>
    <property type="evidence" value="ECO:0007669"/>
    <property type="project" value="UniProtKB-KW"/>
</dbReference>
<dbReference type="Pfam" id="PF01614">
    <property type="entry name" value="IclR_C"/>
    <property type="match status" value="1"/>
</dbReference>
<keyword evidence="2" id="KW-0238">DNA-binding</keyword>
<evidence type="ECO:0000313" key="5">
    <source>
        <dbReference type="EMBL" id="ELY36894.1"/>
    </source>
</evidence>
<keyword evidence="3" id="KW-0804">Transcription</keyword>
<dbReference type="SUPFAM" id="SSF46785">
    <property type="entry name" value="Winged helix' DNA-binding domain"/>
    <property type="match status" value="1"/>
</dbReference>
<dbReference type="InterPro" id="IPR014757">
    <property type="entry name" value="Tscrpt_reg_IclR_C"/>
</dbReference>
<evidence type="ECO:0000256" key="2">
    <source>
        <dbReference type="ARBA" id="ARBA00023125"/>
    </source>
</evidence>
<keyword evidence="1" id="KW-0805">Transcription regulation</keyword>
<reference evidence="5 6" key="2">
    <citation type="journal article" date="2014" name="PLoS Genet.">
        <title>Phylogenetically driven sequencing of extremely halophilic archaea reveals strategies for static and dynamic osmo-response.</title>
        <authorList>
            <person name="Becker E.A."/>
            <person name="Seitzer P.M."/>
            <person name="Tritt A."/>
            <person name="Larsen D."/>
            <person name="Krusor M."/>
            <person name="Yao A.I."/>
            <person name="Wu D."/>
            <person name="Madern D."/>
            <person name="Eisen J.A."/>
            <person name="Darling A.E."/>
            <person name="Facciotti M.T."/>
        </authorList>
    </citation>
    <scope>NUCLEOTIDE SEQUENCE [LARGE SCALE GENOMIC DNA]</scope>
    <source>
        <strain evidence="6">ATCC 29605 / DSM 3757 / JCM 8879 / NBRC 14742 / NCIMB 2012 / VKM B-1768 / DS2</strain>
    </source>
</reference>
<comment type="caution">
    <text evidence="5">The sequence shown here is derived from an EMBL/GenBank/DDBJ whole genome shotgun (WGS) entry which is preliminary data.</text>
</comment>
<dbReference type="CDD" id="cd00090">
    <property type="entry name" value="HTH_ARSR"/>
    <property type="match status" value="1"/>
</dbReference>
<dbReference type="InterPro" id="IPR036388">
    <property type="entry name" value="WH-like_DNA-bd_sf"/>
</dbReference>
<sequence length="264" mass="29349">MKQTGQKGGPRTLKTVTTASRVLDAVKDCDGIGVSELSDYLDISKSTAYIHLRTLEENGLLVQRGDRYRFAFKFTVLGEYARNQSPLYRYGKPEVEKLAAETDQYTHIVTEENGYGVNLYQVKGDTSVDGEYQTEKVQSQDHLHYTASGKAILAALPDERVEKIIEQRGLPAQTKATITDREALFDELEQIRERGYAYNDEEEIRGFRAIGAPIEDPSGQVLGSVSVSGPTSLLQGEQFQEHVPKLVTQSANVIEVNINMNAQS</sequence>
<dbReference type="InterPro" id="IPR011991">
    <property type="entry name" value="ArsR-like_HTH"/>
</dbReference>
<dbReference type="InterPro" id="IPR036390">
    <property type="entry name" value="WH_DNA-bd_sf"/>
</dbReference>
<dbReference type="InterPro" id="IPR050707">
    <property type="entry name" value="HTH_MetabolicPath_Reg"/>
</dbReference>
<dbReference type="GO" id="GO:0003700">
    <property type="term" value="F:DNA-binding transcription factor activity"/>
    <property type="evidence" value="ECO:0007669"/>
    <property type="project" value="TreeGrafter"/>
</dbReference>
<protein>
    <submittedName>
        <fullName evidence="5">ArcR family transcription regulator</fullName>
    </submittedName>
</protein>
<dbReference type="AlphaFoldDB" id="A0A384KB64"/>
<dbReference type="GO" id="GO:0045892">
    <property type="term" value="P:negative regulation of DNA-templated transcription"/>
    <property type="evidence" value="ECO:0007669"/>
    <property type="project" value="TreeGrafter"/>
</dbReference>
<evidence type="ECO:0000256" key="1">
    <source>
        <dbReference type="ARBA" id="ARBA00023015"/>
    </source>
</evidence>